<dbReference type="PANTHER" id="PTHR33445">
    <property type="entry name" value="ATP SYNTHASE SUBUNIT B', CHLOROPLASTIC"/>
    <property type="match status" value="1"/>
</dbReference>
<proteinExistence type="inferred from homology"/>
<dbReference type="GO" id="GO:0012505">
    <property type="term" value="C:endomembrane system"/>
    <property type="evidence" value="ECO:0007669"/>
    <property type="project" value="UniProtKB-SubCell"/>
</dbReference>
<keyword evidence="9 12" id="KW-0066">ATP synthesis</keyword>
<evidence type="ECO:0000256" key="1">
    <source>
        <dbReference type="ARBA" id="ARBA00005513"/>
    </source>
</evidence>
<keyword evidence="12" id="KW-1003">Cell membrane</keyword>
<keyword evidence="8 12" id="KW-0472">Membrane</keyword>
<reference evidence="15 16" key="1">
    <citation type="submission" date="2018-08" db="EMBL/GenBank/DDBJ databases">
        <title>A genome reference for cultivated species of the human gut microbiota.</title>
        <authorList>
            <person name="Zou Y."/>
            <person name="Xue W."/>
            <person name="Luo G."/>
        </authorList>
    </citation>
    <scope>NUCLEOTIDE SEQUENCE [LARGE SCALE GENOMIC DNA]</scope>
    <source>
        <strain evidence="15 16">AF22-10AC</strain>
    </source>
</reference>
<evidence type="ECO:0000313" key="16">
    <source>
        <dbReference type="Proteomes" id="UP000285274"/>
    </source>
</evidence>
<evidence type="ECO:0000256" key="8">
    <source>
        <dbReference type="ARBA" id="ARBA00023136"/>
    </source>
</evidence>
<keyword evidence="7 12" id="KW-0406">Ion transport</keyword>
<gene>
    <name evidence="12" type="primary">atpF</name>
    <name evidence="15" type="ORF">DWX92_08545</name>
</gene>
<dbReference type="InterPro" id="IPR050059">
    <property type="entry name" value="ATP_synthase_B_chain"/>
</dbReference>
<dbReference type="PANTHER" id="PTHR33445:SF2">
    <property type="entry name" value="ATP SYNTHASE SUBUNIT B', CHLOROPLASTIC"/>
    <property type="match status" value="1"/>
</dbReference>
<dbReference type="InterPro" id="IPR002146">
    <property type="entry name" value="ATP_synth_b/b'su_bac/chlpt"/>
</dbReference>
<comment type="subunit">
    <text evidence="12">F-type ATPases have 2 components, F(1) - the catalytic core - and F(0) - the membrane proton channel. F(1) has five subunits: alpha(3), beta(3), gamma(1), delta(1), epsilon(1). F(0) has three main subunits: a(1), b(2) and c(10-14). The alpha and beta chains form an alternating ring which encloses part of the gamma chain. F(1) is attached to F(0) by a central stalk formed by the gamma and epsilon chains, while a peripheral stalk is formed by the delta and b chains.</text>
</comment>
<comment type="similarity">
    <text evidence="1 12 13">Belongs to the ATPase B chain family.</text>
</comment>
<keyword evidence="2 12" id="KW-0813">Transport</keyword>
<evidence type="ECO:0000256" key="9">
    <source>
        <dbReference type="ARBA" id="ARBA00023310"/>
    </source>
</evidence>
<evidence type="ECO:0000256" key="11">
    <source>
        <dbReference type="ARBA" id="ARBA00037847"/>
    </source>
</evidence>
<dbReference type="GO" id="GO:0045259">
    <property type="term" value="C:proton-transporting ATP synthase complex"/>
    <property type="evidence" value="ECO:0007669"/>
    <property type="project" value="UniProtKB-KW"/>
</dbReference>
<keyword evidence="4 12" id="KW-0812">Transmembrane</keyword>
<feature type="coiled-coil region" evidence="14">
    <location>
        <begin position="38"/>
        <end position="72"/>
    </location>
</feature>
<dbReference type="GO" id="GO:0046961">
    <property type="term" value="F:proton-transporting ATPase activity, rotational mechanism"/>
    <property type="evidence" value="ECO:0007669"/>
    <property type="project" value="TreeGrafter"/>
</dbReference>
<evidence type="ECO:0000256" key="10">
    <source>
        <dbReference type="ARBA" id="ARBA00025198"/>
    </source>
</evidence>
<evidence type="ECO:0000256" key="6">
    <source>
        <dbReference type="ARBA" id="ARBA00022989"/>
    </source>
</evidence>
<dbReference type="EMBL" id="QRVM01000041">
    <property type="protein sequence ID" value="RGS45240.1"/>
    <property type="molecule type" value="Genomic_DNA"/>
</dbReference>
<evidence type="ECO:0000313" key="15">
    <source>
        <dbReference type="EMBL" id="RGS45240.1"/>
    </source>
</evidence>
<evidence type="ECO:0000256" key="4">
    <source>
        <dbReference type="ARBA" id="ARBA00022692"/>
    </source>
</evidence>
<name>A0A412IYS1_9FIRM</name>
<dbReference type="Proteomes" id="UP000285274">
    <property type="component" value="Unassembled WGS sequence"/>
</dbReference>
<accession>A0A412IYS1</accession>
<evidence type="ECO:0000256" key="12">
    <source>
        <dbReference type="HAMAP-Rule" id="MF_01398"/>
    </source>
</evidence>
<comment type="function">
    <text evidence="12">Component of the F(0) channel, it forms part of the peripheral stalk, linking F(1) to F(0).</text>
</comment>
<keyword evidence="14" id="KW-0175">Coiled coil</keyword>
<dbReference type="GO" id="GO:0046933">
    <property type="term" value="F:proton-transporting ATP synthase activity, rotational mechanism"/>
    <property type="evidence" value="ECO:0007669"/>
    <property type="project" value="UniProtKB-UniRule"/>
</dbReference>
<evidence type="ECO:0000256" key="5">
    <source>
        <dbReference type="ARBA" id="ARBA00022781"/>
    </source>
</evidence>
<evidence type="ECO:0000256" key="7">
    <source>
        <dbReference type="ARBA" id="ARBA00023065"/>
    </source>
</evidence>
<sequence>MLRIDSNILWTIINLLILYALTKHFLFQPVHDILDKRKQEIESDFALANQQKQEALESKNKANQQLENMQTICDSMLADAKEQASLEYEQIIADANKKSDEMIEQARIKTIEVANEEKAKAKSEIADLINKAADKITNTKSDEKLYDDFLKEMK</sequence>
<dbReference type="HAMAP" id="MF_01398">
    <property type="entry name" value="ATP_synth_b_bprime"/>
    <property type="match status" value="1"/>
</dbReference>
<keyword evidence="6 12" id="KW-1133">Transmembrane helix</keyword>
<organism evidence="15 16">
    <name type="scientific">Holdemanella biformis</name>
    <dbReference type="NCBI Taxonomy" id="1735"/>
    <lineage>
        <taxon>Bacteria</taxon>
        <taxon>Bacillati</taxon>
        <taxon>Bacillota</taxon>
        <taxon>Erysipelotrichia</taxon>
        <taxon>Erysipelotrichales</taxon>
        <taxon>Erysipelotrichaceae</taxon>
        <taxon>Holdemanella</taxon>
    </lineage>
</organism>
<protein>
    <recommendedName>
        <fullName evidence="12">ATP synthase subunit b</fullName>
    </recommendedName>
    <alternativeName>
        <fullName evidence="12">ATP synthase F(0) sector subunit b</fullName>
    </alternativeName>
    <alternativeName>
        <fullName evidence="12">ATPase subunit I</fullName>
    </alternativeName>
    <alternativeName>
        <fullName evidence="12">F-type ATPase subunit b</fullName>
        <shortName evidence="12">F-ATPase subunit b</shortName>
    </alternativeName>
</protein>
<dbReference type="GO" id="GO:0005886">
    <property type="term" value="C:plasma membrane"/>
    <property type="evidence" value="ECO:0007669"/>
    <property type="project" value="UniProtKB-SubCell"/>
</dbReference>
<keyword evidence="3 12" id="KW-0138">CF(0)</keyword>
<comment type="caution">
    <text evidence="15">The sequence shown here is derived from an EMBL/GenBank/DDBJ whole genome shotgun (WGS) entry which is preliminary data.</text>
</comment>
<comment type="function">
    <text evidence="10 12">F(1)F(0) ATP synthase produces ATP from ADP in the presence of a proton or sodium gradient. F-type ATPases consist of two structural domains, F(1) containing the extramembraneous catalytic core and F(0) containing the membrane proton channel, linked together by a central stalk and a peripheral stalk. During catalysis, ATP synthesis in the catalytic domain of F(1) is coupled via a rotary mechanism of the central stalk subunits to proton translocation.</text>
</comment>
<dbReference type="RefSeq" id="WP_118320298.1">
    <property type="nucleotide sequence ID" value="NZ_QRVM01000041.1"/>
</dbReference>
<dbReference type="CDD" id="cd06503">
    <property type="entry name" value="ATP-synt_Fo_b"/>
    <property type="match status" value="1"/>
</dbReference>
<evidence type="ECO:0000256" key="3">
    <source>
        <dbReference type="ARBA" id="ARBA00022547"/>
    </source>
</evidence>
<keyword evidence="5 12" id="KW-0375">Hydrogen ion transport</keyword>
<comment type="subcellular location">
    <subcellularLocation>
        <location evidence="12">Cell membrane</location>
        <topology evidence="12">Single-pass membrane protein</topology>
    </subcellularLocation>
    <subcellularLocation>
        <location evidence="11">Endomembrane system</location>
        <topology evidence="11">Single-pass membrane protein</topology>
    </subcellularLocation>
</comment>
<dbReference type="Pfam" id="PF00430">
    <property type="entry name" value="ATP-synt_B"/>
    <property type="match status" value="1"/>
</dbReference>
<dbReference type="AlphaFoldDB" id="A0A412IYS1"/>
<evidence type="ECO:0000256" key="14">
    <source>
        <dbReference type="SAM" id="Coils"/>
    </source>
</evidence>
<evidence type="ECO:0000256" key="2">
    <source>
        <dbReference type="ARBA" id="ARBA00022448"/>
    </source>
</evidence>
<evidence type="ECO:0000256" key="13">
    <source>
        <dbReference type="RuleBase" id="RU003848"/>
    </source>
</evidence>